<evidence type="ECO:0000313" key="3">
    <source>
        <dbReference type="Proteomes" id="UP000503483"/>
    </source>
</evidence>
<reference evidence="2 3" key="1">
    <citation type="submission" date="2019-08" db="EMBL/GenBank/DDBJ databases">
        <title>Complete genome sequence of Arcobacter acticola.</title>
        <authorList>
            <person name="Miller W."/>
        </authorList>
    </citation>
    <scope>NUCLEOTIDE SEQUENCE [LARGE SCALE GENOMIC DNA]</scope>
    <source>
        <strain evidence="2 3">KCTC 52212</strain>
    </source>
</reference>
<dbReference type="KEGG" id="paco:AACT_1790"/>
<protein>
    <submittedName>
        <fullName evidence="2">EthD family protein</fullName>
    </submittedName>
</protein>
<proteinExistence type="predicted"/>
<name>A0A6M8EPB3_9BACT</name>
<dbReference type="NCBIfam" id="TIGR02118">
    <property type="entry name" value="EthD family reductase"/>
    <property type="match status" value="1"/>
</dbReference>
<feature type="domain" description="EthD" evidence="1">
    <location>
        <begin position="18"/>
        <end position="90"/>
    </location>
</feature>
<dbReference type="PANTHER" id="PTHR40260:SF2">
    <property type="entry name" value="BLR8190 PROTEIN"/>
    <property type="match status" value="1"/>
</dbReference>
<dbReference type="EMBL" id="CP042652">
    <property type="protein sequence ID" value="QKE28941.1"/>
    <property type="molecule type" value="Genomic_DNA"/>
</dbReference>
<dbReference type="InterPro" id="IPR009799">
    <property type="entry name" value="EthD_dom"/>
</dbReference>
<evidence type="ECO:0000259" key="1">
    <source>
        <dbReference type="Pfam" id="PF07110"/>
    </source>
</evidence>
<dbReference type="SUPFAM" id="SSF54909">
    <property type="entry name" value="Dimeric alpha+beta barrel"/>
    <property type="match status" value="1"/>
</dbReference>
<evidence type="ECO:0000313" key="2">
    <source>
        <dbReference type="EMBL" id="QKE28941.1"/>
    </source>
</evidence>
<dbReference type="Proteomes" id="UP000503483">
    <property type="component" value="Chromosome"/>
</dbReference>
<dbReference type="RefSeq" id="WP_172126504.1">
    <property type="nucleotide sequence ID" value="NZ_CP042652.1"/>
</dbReference>
<dbReference type="InterPro" id="IPR011008">
    <property type="entry name" value="Dimeric_a/b-barrel"/>
</dbReference>
<dbReference type="Pfam" id="PF07110">
    <property type="entry name" value="EthD"/>
    <property type="match status" value="1"/>
</dbReference>
<organism evidence="2 3">
    <name type="scientific">Arcobacter acticola</name>
    <dbReference type="NCBI Taxonomy" id="1849015"/>
    <lineage>
        <taxon>Bacteria</taxon>
        <taxon>Pseudomonadati</taxon>
        <taxon>Campylobacterota</taxon>
        <taxon>Epsilonproteobacteria</taxon>
        <taxon>Campylobacterales</taxon>
        <taxon>Arcobacteraceae</taxon>
        <taxon>Arcobacter</taxon>
    </lineage>
</organism>
<dbReference type="PANTHER" id="PTHR40260">
    <property type="entry name" value="BLR8190 PROTEIN"/>
    <property type="match status" value="1"/>
</dbReference>
<sequence length="103" mass="11750">MIKISVLYSNSQDLIFDKDYYCDKHMPLVSKLLGESLKNVQVDFGLANGNPNEALKYVVMTHMSFDSIESFQNIFAVHSEELLSDIVNFTNCQPQIQISEIMI</sequence>
<dbReference type="Gene3D" id="3.30.70.100">
    <property type="match status" value="1"/>
</dbReference>
<accession>A0A6M8EPB3</accession>
<dbReference type="AlphaFoldDB" id="A0A6M8EPB3"/>
<dbReference type="GO" id="GO:0016491">
    <property type="term" value="F:oxidoreductase activity"/>
    <property type="evidence" value="ECO:0007669"/>
    <property type="project" value="InterPro"/>
</dbReference>
<gene>
    <name evidence="2" type="ORF">AACT_1790</name>
</gene>
<keyword evidence="3" id="KW-1185">Reference proteome</keyword>